<protein>
    <submittedName>
        <fullName evidence="3">Alginate production protein</fullName>
    </submittedName>
</protein>
<sequence>MKRCLPALLCLPWLALAQAQAQAEESAQEIVADESTPAQEKVTDLGRFEFAQKATLQGGYGPEDGTLGNDRKGFYGLRYEPTLAWYSEEGAWSRWQGFGRAWLNYNSGQASTPLQENEAQQLEYFSAELREFYLRRNLLGDDPRFALSMGRQRFGDYFGLWWDDSIEALRLDYDDSFARGFVAIAEQFHSYNSDISSLDADQQDIAYLMGEYALRWQAQQWAGLRLMIERDHSGRDETDDPLDFRGQRLGLFASGEQLGWGLLDDYRLELAMLDGDNRYNDGRDQDVRGWALLSELGKRFDDSPWQPRLYLHGGLTDEPDEDGDGFRLNAIQSDRVADPETYSTGLVSAFVGVDLRNLAFYGIGLDSQPRPRQQLDLRLTDLRLRDADGELPLRASADGERSGSHLGQTLDLNYFWEMFPLAYESRQVQVNALLSLSYFRAGSAVRGLDNDYQASFGLVLRY</sequence>
<organism evidence="3 4">
    <name type="scientific">Aquipseudomonas alcaligenes</name>
    <name type="common">Pseudomonas alcaligenes</name>
    <dbReference type="NCBI Taxonomy" id="43263"/>
    <lineage>
        <taxon>Bacteria</taxon>
        <taxon>Pseudomonadati</taxon>
        <taxon>Pseudomonadota</taxon>
        <taxon>Gammaproteobacteria</taxon>
        <taxon>Pseudomonadales</taxon>
        <taxon>Pseudomonadaceae</taxon>
        <taxon>Aquipseudomonas</taxon>
    </lineage>
</organism>
<accession>A0A1N6UNM9</accession>
<evidence type="ECO:0000259" key="2">
    <source>
        <dbReference type="Pfam" id="PF13372"/>
    </source>
</evidence>
<feature type="signal peptide" evidence="1">
    <location>
        <begin position="1"/>
        <end position="23"/>
    </location>
</feature>
<dbReference type="Proteomes" id="UP000185841">
    <property type="component" value="Unassembled WGS sequence"/>
</dbReference>
<dbReference type="InterPro" id="IPR025388">
    <property type="entry name" value="Alginate_export_dom"/>
</dbReference>
<evidence type="ECO:0000313" key="3">
    <source>
        <dbReference type="EMBL" id="SIQ67245.1"/>
    </source>
</evidence>
<keyword evidence="1" id="KW-0732">Signal</keyword>
<dbReference type="RefSeq" id="WP_076427535.1">
    <property type="nucleotide sequence ID" value="NZ_FTMP01000006.1"/>
</dbReference>
<dbReference type="Pfam" id="PF13372">
    <property type="entry name" value="Alginate_exp"/>
    <property type="match status" value="1"/>
</dbReference>
<gene>
    <name evidence="3" type="ORF">SAMN05878282_106229</name>
</gene>
<dbReference type="EMBL" id="FTMP01000006">
    <property type="protein sequence ID" value="SIQ67245.1"/>
    <property type="molecule type" value="Genomic_DNA"/>
</dbReference>
<proteinExistence type="predicted"/>
<name>A0A1N6UNM9_AQUAC</name>
<feature type="domain" description="Alginate export" evidence="2">
    <location>
        <begin position="94"/>
        <end position="446"/>
    </location>
</feature>
<dbReference type="Gene3D" id="2.40.160.100">
    <property type="match status" value="1"/>
</dbReference>
<dbReference type="InterPro" id="IPR053728">
    <property type="entry name" value="Alginate_Permeability_Chnl"/>
</dbReference>
<feature type="chain" id="PRO_5013201552" evidence="1">
    <location>
        <begin position="24"/>
        <end position="462"/>
    </location>
</feature>
<evidence type="ECO:0000313" key="4">
    <source>
        <dbReference type="Proteomes" id="UP000185841"/>
    </source>
</evidence>
<reference evidence="3 4" key="1">
    <citation type="submission" date="2017-01" db="EMBL/GenBank/DDBJ databases">
        <authorList>
            <person name="Mah S.A."/>
            <person name="Swanson W.J."/>
            <person name="Moy G.W."/>
            <person name="Vacquier V.D."/>
        </authorList>
    </citation>
    <scope>NUCLEOTIDE SEQUENCE [LARGE SCALE GENOMIC DNA]</scope>
    <source>
        <strain evidence="3 4">RU36E</strain>
    </source>
</reference>
<evidence type="ECO:0000256" key="1">
    <source>
        <dbReference type="SAM" id="SignalP"/>
    </source>
</evidence>
<dbReference type="AlphaFoldDB" id="A0A1N6UNM9"/>